<sequence>MLKNYRQCYTTVWTTRFGLFGPCGPHEHVTSKLRTDRRSRSSV</sequence>
<dbReference type="EMBL" id="CM017639">
    <property type="protein sequence ID" value="TYJ38825.1"/>
    <property type="molecule type" value="Genomic_DNA"/>
</dbReference>
<accession>A0A5D2ZIW5</accession>
<reference evidence="1 2" key="1">
    <citation type="submission" date="2019-07" db="EMBL/GenBank/DDBJ databases">
        <title>WGS assembly of Gossypium mustelinum.</title>
        <authorList>
            <person name="Chen Z.J."/>
            <person name="Sreedasyam A."/>
            <person name="Ando A."/>
            <person name="Song Q."/>
            <person name="De L."/>
            <person name="Hulse-Kemp A."/>
            <person name="Ding M."/>
            <person name="Ye W."/>
            <person name="Kirkbride R."/>
            <person name="Jenkins J."/>
            <person name="Plott C."/>
            <person name="Lovell J."/>
            <person name="Lin Y.-M."/>
            <person name="Vaughn R."/>
            <person name="Liu B."/>
            <person name="Li W."/>
            <person name="Simpson S."/>
            <person name="Scheffler B."/>
            <person name="Saski C."/>
            <person name="Grover C."/>
            <person name="Hu G."/>
            <person name="Conover J."/>
            <person name="Carlson J."/>
            <person name="Shu S."/>
            <person name="Boston L."/>
            <person name="Williams M."/>
            <person name="Peterson D."/>
            <person name="Mcgee K."/>
            <person name="Jones D."/>
            <person name="Wendel J."/>
            <person name="Stelly D."/>
            <person name="Grimwood J."/>
            <person name="Schmutz J."/>
        </authorList>
    </citation>
    <scope>NUCLEOTIDE SEQUENCE [LARGE SCALE GENOMIC DNA]</scope>
    <source>
        <strain evidence="1">1408120.09</strain>
    </source>
</reference>
<protein>
    <submittedName>
        <fullName evidence="1">Uncharacterized protein</fullName>
    </submittedName>
</protein>
<gene>
    <name evidence="1" type="ORF">E1A91_A04G020300v1</name>
</gene>
<evidence type="ECO:0000313" key="1">
    <source>
        <dbReference type="EMBL" id="TYJ38825.1"/>
    </source>
</evidence>
<name>A0A5D2ZIW5_GOSMU</name>
<evidence type="ECO:0000313" key="2">
    <source>
        <dbReference type="Proteomes" id="UP000323597"/>
    </source>
</evidence>
<keyword evidence="2" id="KW-1185">Reference proteome</keyword>
<proteinExistence type="predicted"/>
<dbReference type="Proteomes" id="UP000323597">
    <property type="component" value="Chromosome A04"/>
</dbReference>
<organism evidence="1 2">
    <name type="scientific">Gossypium mustelinum</name>
    <name type="common">Cotton</name>
    <name type="synonym">Gossypium caicoense</name>
    <dbReference type="NCBI Taxonomy" id="34275"/>
    <lineage>
        <taxon>Eukaryota</taxon>
        <taxon>Viridiplantae</taxon>
        <taxon>Streptophyta</taxon>
        <taxon>Embryophyta</taxon>
        <taxon>Tracheophyta</taxon>
        <taxon>Spermatophyta</taxon>
        <taxon>Magnoliopsida</taxon>
        <taxon>eudicotyledons</taxon>
        <taxon>Gunneridae</taxon>
        <taxon>Pentapetalae</taxon>
        <taxon>rosids</taxon>
        <taxon>malvids</taxon>
        <taxon>Malvales</taxon>
        <taxon>Malvaceae</taxon>
        <taxon>Malvoideae</taxon>
        <taxon>Gossypium</taxon>
    </lineage>
</organism>
<dbReference type="AlphaFoldDB" id="A0A5D2ZIW5"/>